<dbReference type="AlphaFoldDB" id="A0ABD8B2A5"/>
<sequence length="81" mass="9628">MTLHKVPSNHKEELSEIEFLQLVLSLLESELSYFASYYSDDRISCNQREDEEQLNLEIQNIQCRIQTLIDDQPMINIKVRK</sequence>
<reference evidence="1 2" key="1">
    <citation type="submission" date="2024-02" db="EMBL/GenBank/DDBJ databases">
        <title>Complete sequences of two Paenibacillus sp. strains and one Lysinibacillus strain isolated from the environment on STAA medium highlight biotechnological potential.</title>
        <authorList>
            <person name="Attere S.A."/>
            <person name="Piche L.C."/>
            <person name="Intertaglia L."/>
            <person name="Lami R."/>
            <person name="Charette S.J."/>
            <person name="Vincent A.T."/>
        </authorList>
    </citation>
    <scope>NUCLEOTIDE SEQUENCE [LARGE SCALE GENOMIC DNA]</scope>
    <source>
        <strain evidence="1 2">Y5S-7</strain>
        <plasmid evidence="1 2">pY5S7-1</plasmid>
    </source>
</reference>
<accession>A0ABD8B2A5</accession>
<evidence type="ECO:0000313" key="1">
    <source>
        <dbReference type="EMBL" id="WWP23975.1"/>
    </source>
</evidence>
<dbReference type="GeneID" id="93479879"/>
<gene>
    <name evidence="1" type="ORF">V6668_30400</name>
</gene>
<name>A0ABD8B2A5_PAEAM</name>
<protein>
    <submittedName>
        <fullName evidence="1">Uncharacterized protein</fullName>
    </submittedName>
</protein>
<dbReference type="Proteomes" id="UP001364764">
    <property type="component" value="Plasmid pY5S7-1"/>
</dbReference>
<dbReference type="RefSeq" id="WP_101314347.1">
    <property type="nucleotide sequence ID" value="NZ_CP145893.1"/>
</dbReference>
<organism evidence="1 2">
    <name type="scientific">Paenibacillus amylolyticus</name>
    <dbReference type="NCBI Taxonomy" id="1451"/>
    <lineage>
        <taxon>Bacteria</taxon>
        <taxon>Bacillati</taxon>
        <taxon>Bacillota</taxon>
        <taxon>Bacilli</taxon>
        <taxon>Bacillales</taxon>
        <taxon>Paenibacillaceae</taxon>
        <taxon>Paenibacillus</taxon>
    </lineage>
</organism>
<geneLocation type="plasmid" evidence="1 2">
    <name>pY5S7-1</name>
</geneLocation>
<keyword evidence="1" id="KW-0614">Plasmid</keyword>
<evidence type="ECO:0000313" key="2">
    <source>
        <dbReference type="Proteomes" id="UP001364764"/>
    </source>
</evidence>
<proteinExistence type="predicted"/>
<dbReference type="EMBL" id="CP145893">
    <property type="protein sequence ID" value="WWP23975.1"/>
    <property type="molecule type" value="Genomic_DNA"/>
</dbReference>